<dbReference type="GO" id="GO:0016020">
    <property type="term" value="C:membrane"/>
    <property type="evidence" value="ECO:0007669"/>
    <property type="project" value="UniProtKB-SubCell"/>
</dbReference>
<dbReference type="PANTHER" id="PTHR10774:SF217">
    <property type="entry name" value="OS06G0685300 PROTEIN"/>
    <property type="match status" value="1"/>
</dbReference>
<dbReference type="InterPro" id="IPR045050">
    <property type="entry name" value="Synaptotagmin_plant"/>
</dbReference>
<reference evidence="12" key="1">
    <citation type="submission" date="2015-12" db="EMBL/GenBank/DDBJ databases">
        <title>Update maize B73 reference genome by single molecule sequencing technologies.</title>
        <authorList>
            <consortium name="Maize Genome Sequencing Project"/>
            <person name="Ware D."/>
        </authorList>
    </citation>
    <scope>NUCLEOTIDE SEQUENCE</scope>
    <source>
        <tissue evidence="12">Seedling</tissue>
    </source>
</reference>
<gene>
    <name evidence="12" type="ORF">ZEAMMB73_Zm00001d014499</name>
</gene>
<evidence type="ECO:0000256" key="9">
    <source>
        <dbReference type="ARBA" id="ARBA00023055"/>
    </source>
</evidence>
<accession>A0A1D6GTR2</accession>
<dbReference type="ExpressionAtlas" id="A0A1D6GTR2">
    <property type="expression patterns" value="baseline and differential"/>
</dbReference>
<evidence type="ECO:0000256" key="8">
    <source>
        <dbReference type="ARBA" id="ARBA00022989"/>
    </source>
</evidence>
<dbReference type="InterPro" id="IPR039010">
    <property type="entry name" value="Synaptotagmin_SMP"/>
</dbReference>
<keyword evidence="9" id="KW-0445">Lipid transport</keyword>
<dbReference type="Pfam" id="PF17047">
    <property type="entry name" value="SMP_LBD"/>
    <property type="match status" value="1"/>
</dbReference>
<evidence type="ECO:0000256" key="10">
    <source>
        <dbReference type="ARBA" id="ARBA00023121"/>
    </source>
</evidence>
<proteinExistence type="inferred from homology"/>
<keyword evidence="10" id="KW-0446">Lipid-binding</keyword>
<organism evidence="12">
    <name type="scientific">Zea mays</name>
    <name type="common">Maize</name>
    <dbReference type="NCBI Taxonomy" id="4577"/>
    <lineage>
        <taxon>Eukaryota</taxon>
        <taxon>Viridiplantae</taxon>
        <taxon>Streptophyta</taxon>
        <taxon>Embryophyta</taxon>
        <taxon>Tracheophyta</taxon>
        <taxon>Spermatophyta</taxon>
        <taxon>Magnoliopsida</taxon>
        <taxon>Liliopsida</taxon>
        <taxon>Poales</taxon>
        <taxon>Poaceae</taxon>
        <taxon>PACMAD clade</taxon>
        <taxon>Panicoideae</taxon>
        <taxon>Andropogonodae</taxon>
        <taxon>Andropogoneae</taxon>
        <taxon>Tripsacinae</taxon>
        <taxon>Zea</taxon>
    </lineage>
</organism>
<dbReference type="PROSITE" id="PS51847">
    <property type="entry name" value="SMP"/>
    <property type="match status" value="1"/>
</dbReference>
<dbReference type="GO" id="GO:0006869">
    <property type="term" value="P:lipid transport"/>
    <property type="evidence" value="ECO:0007669"/>
    <property type="project" value="UniProtKB-KW"/>
</dbReference>
<dbReference type="GO" id="GO:0046872">
    <property type="term" value="F:metal ion binding"/>
    <property type="evidence" value="ECO:0007669"/>
    <property type="project" value="UniProtKB-KW"/>
</dbReference>
<evidence type="ECO:0000313" key="12">
    <source>
        <dbReference type="EMBL" id="AQK66391.1"/>
    </source>
</evidence>
<protein>
    <submittedName>
        <fullName evidence="12">Synaptotagmin-3</fullName>
    </submittedName>
</protein>
<keyword evidence="6" id="KW-0677">Repeat</keyword>
<keyword evidence="11" id="KW-0472">Membrane</keyword>
<evidence type="ECO:0000256" key="4">
    <source>
        <dbReference type="ARBA" id="ARBA00022692"/>
    </source>
</evidence>
<keyword evidence="5" id="KW-0479">Metal-binding</keyword>
<evidence type="ECO:0000256" key="2">
    <source>
        <dbReference type="ARBA" id="ARBA00006996"/>
    </source>
</evidence>
<dbReference type="InterPro" id="IPR031468">
    <property type="entry name" value="SMP_LBD"/>
</dbReference>
<keyword evidence="3" id="KW-0813">Transport</keyword>
<sequence length="270" mass="30700">MGLVGGVVGFCLGLPIGLAAAYFVYLRYFAAARRLQDPVIKPLRDLDSETLQATIPHIPLWVKSPDYERVSTYFLIDWMNKFIFDMWPFLDKAICKHINRATRPIFDQYVGQYGIESIEFGELTLGTLPPTFQGIKVYEMLEKELVIEPVIRWASTSNVTVNVKVQSFEVTVQLEDLHIMLTPRVILKSLVPSFPCFANLCVSLMEKPRIDFGLKLLCGDVMAIPGLYQYVQVTAPLAFPFLLQDQLSKQISNLYHWPKVIQIPILDGAR</sequence>
<dbReference type="PANTHER" id="PTHR10774">
    <property type="entry name" value="EXTENDED SYNAPTOTAGMIN-RELATED"/>
    <property type="match status" value="1"/>
</dbReference>
<evidence type="ECO:0000256" key="3">
    <source>
        <dbReference type="ARBA" id="ARBA00022448"/>
    </source>
</evidence>
<evidence type="ECO:0000256" key="7">
    <source>
        <dbReference type="ARBA" id="ARBA00022837"/>
    </source>
</evidence>
<evidence type="ECO:0000256" key="11">
    <source>
        <dbReference type="ARBA" id="ARBA00023136"/>
    </source>
</evidence>
<keyword evidence="7" id="KW-0106">Calcium</keyword>
<evidence type="ECO:0000256" key="1">
    <source>
        <dbReference type="ARBA" id="ARBA00004167"/>
    </source>
</evidence>
<dbReference type="GO" id="GO:0008289">
    <property type="term" value="F:lipid binding"/>
    <property type="evidence" value="ECO:0007669"/>
    <property type="project" value="UniProtKB-KW"/>
</dbReference>
<name>A0A1D6GTR2_MAIZE</name>
<comment type="subcellular location">
    <subcellularLocation>
        <location evidence="1">Membrane</location>
        <topology evidence="1">Single-pass membrane protein</topology>
    </subcellularLocation>
</comment>
<evidence type="ECO:0000256" key="6">
    <source>
        <dbReference type="ARBA" id="ARBA00022737"/>
    </source>
</evidence>
<dbReference type="AlphaFoldDB" id="A0A1D6GTR2"/>
<dbReference type="EMBL" id="CM000781">
    <property type="protein sequence ID" value="AQK66391.1"/>
    <property type="molecule type" value="Genomic_DNA"/>
</dbReference>
<keyword evidence="4" id="KW-0812">Transmembrane</keyword>
<evidence type="ECO:0000256" key="5">
    <source>
        <dbReference type="ARBA" id="ARBA00022723"/>
    </source>
</evidence>
<comment type="similarity">
    <text evidence="2">Belongs to the synaptotagmin family.</text>
</comment>
<keyword evidence="8" id="KW-1133">Transmembrane helix</keyword>
<dbReference type="CDD" id="cd21677">
    <property type="entry name" value="SMP_SYT"/>
    <property type="match status" value="1"/>
</dbReference>